<evidence type="ECO:0000313" key="1">
    <source>
        <dbReference type="EMBL" id="NKI17304.1"/>
    </source>
</evidence>
<dbReference type="RefSeq" id="WP_168449813.1">
    <property type="nucleotide sequence ID" value="NZ_JAAWWK010000002.1"/>
</dbReference>
<sequence>MARDGLSTSALARLLELPLQQLFATLKDYGWIRNVDNTWELTAKGEFEGGRYVNSKRYGRYIVWPATIVDHPLLRAMESQRSLAPADIGRSLSVSARQVNRYLSVMGWIRSGRRGWEPTPAGVKHGAQLYENPQSGQVYVMWPEDIIQQPALLTLRKRDNIDLSDPSTWCSIDGNRHDSYGRTVVANWLFLAGLRYAVEFPLGAANSVCDFYLPEATASIELWSGQEHADQLAARLEREKHCKAHNIAVVDVHPEELEVLDDYLSRRLTELGVAVL</sequence>
<accession>A0ABX1GGG9</accession>
<dbReference type="Proteomes" id="UP000765845">
    <property type="component" value="Unassembled WGS sequence"/>
</dbReference>
<gene>
    <name evidence="1" type="ORF">HCU74_07725</name>
</gene>
<organism evidence="1 2">
    <name type="scientific">Spongiibacter thalassae</name>
    <dbReference type="NCBI Taxonomy" id="2721624"/>
    <lineage>
        <taxon>Bacteria</taxon>
        <taxon>Pseudomonadati</taxon>
        <taxon>Pseudomonadota</taxon>
        <taxon>Gammaproteobacteria</taxon>
        <taxon>Cellvibrionales</taxon>
        <taxon>Spongiibacteraceae</taxon>
        <taxon>Spongiibacter</taxon>
    </lineage>
</organism>
<proteinExistence type="predicted"/>
<comment type="caution">
    <text evidence="1">The sequence shown here is derived from an EMBL/GenBank/DDBJ whole genome shotgun (WGS) entry which is preliminary data.</text>
</comment>
<name>A0ABX1GGG9_9GAMM</name>
<reference evidence="1 2" key="1">
    <citation type="submission" date="2020-04" db="EMBL/GenBank/DDBJ databases">
        <authorList>
            <person name="Yoon J."/>
        </authorList>
    </citation>
    <scope>NUCLEOTIDE SEQUENCE [LARGE SCALE GENOMIC DNA]</scope>
    <source>
        <strain evidence="1 2">KMU-166</strain>
    </source>
</reference>
<protein>
    <submittedName>
        <fullName evidence="1">Uncharacterized protein</fullName>
    </submittedName>
</protein>
<keyword evidence="2" id="KW-1185">Reference proteome</keyword>
<dbReference type="EMBL" id="JAAWWK010000002">
    <property type="protein sequence ID" value="NKI17304.1"/>
    <property type="molecule type" value="Genomic_DNA"/>
</dbReference>
<evidence type="ECO:0000313" key="2">
    <source>
        <dbReference type="Proteomes" id="UP000765845"/>
    </source>
</evidence>